<dbReference type="Gene3D" id="1.10.3720.10">
    <property type="entry name" value="MetI-like"/>
    <property type="match status" value="1"/>
</dbReference>
<gene>
    <name evidence="10" type="primary">pstA_1</name>
    <name evidence="10" type="ORF">SPSYN_00434</name>
</gene>
<organism evidence="10 11">
    <name type="scientific">Sporotomaculum syntrophicum</name>
    <dbReference type="NCBI Taxonomy" id="182264"/>
    <lineage>
        <taxon>Bacteria</taxon>
        <taxon>Bacillati</taxon>
        <taxon>Bacillota</taxon>
        <taxon>Clostridia</taxon>
        <taxon>Eubacteriales</taxon>
        <taxon>Desulfallaceae</taxon>
        <taxon>Sporotomaculum</taxon>
    </lineage>
</organism>
<keyword evidence="7 8" id="KW-0472">Membrane</keyword>
<keyword evidence="3" id="KW-0813">Transport</keyword>
<feature type="transmembrane region" description="Helical" evidence="8">
    <location>
        <begin position="182"/>
        <end position="203"/>
    </location>
</feature>
<evidence type="ECO:0000256" key="4">
    <source>
        <dbReference type="ARBA" id="ARBA00022475"/>
    </source>
</evidence>
<comment type="similarity">
    <text evidence="2 8">Belongs to the binding-protein-dependent transport system permease family. CysTW subfamily.</text>
</comment>
<dbReference type="Pfam" id="PF00528">
    <property type="entry name" value="BPD_transp_1"/>
    <property type="match status" value="1"/>
</dbReference>
<keyword evidence="11" id="KW-1185">Reference proteome</keyword>
<feature type="transmembrane region" description="Helical" evidence="8">
    <location>
        <begin position="134"/>
        <end position="161"/>
    </location>
</feature>
<dbReference type="EMBL" id="LSRS01000001">
    <property type="protein sequence ID" value="KAF1086715.1"/>
    <property type="molecule type" value="Genomic_DNA"/>
</dbReference>
<reference evidence="10" key="1">
    <citation type="submission" date="2016-02" db="EMBL/GenBank/DDBJ databases">
        <title>Draft Genome Sequence of Sporotomaculum syntrophicum Strain FB, a Syntrophic Benzoate Degrader.</title>
        <authorList>
            <person name="Nobu M.K."/>
            <person name="Narihiro T."/>
            <person name="Qiu Y.-L."/>
            <person name="Ohashi A."/>
            <person name="Liu W.-T."/>
            <person name="Yuji S."/>
        </authorList>
    </citation>
    <scope>NUCLEOTIDE SEQUENCE</scope>
    <source>
        <strain evidence="10">FB</strain>
    </source>
</reference>
<dbReference type="InterPro" id="IPR035906">
    <property type="entry name" value="MetI-like_sf"/>
</dbReference>
<dbReference type="PANTHER" id="PTHR43470">
    <property type="entry name" value="PHOSPHATE TRANSPORT SYSTEM PERMEASE PROTEIN PSTA-RELATED"/>
    <property type="match status" value="1"/>
</dbReference>
<dbReference type="InterPro" id="IPR005672">
    <property type="entry name" value="Phosphate_PstA"/>
</dbReference>
<evidence type="ECO:0000256" key="6">
    <source>
        <dbReference type="ARBA" id="ARBA00022989"/>
    </source>
</evidence>
<dbReference type="SUPFAM" id="SSF161098">
    <property type="entry name" value="MetI-like"/>
    <property type="match status" value="1"/>
</dbReference>
<comment type="caution">
    <text evidence="10">The sequence shown here is derived from an EMBL/GenBank/DDBJ whole genome shotgun (WGS) entry which is preliminary data.</text>
</comment>
<dbReference type="CDD" id="cd06261">
    <property type="entry name" value="TM_PBP2"/>
    <property type="match status" value="1"/>
</dbReference>
<comment type="subcellular location">
    <subcellularLocation>
        <location evidence="1 8">Cell membrane</location>
        <topology evidence="1 8">Multi-pass membrane protein</topology>
    </subcellularLocation>
</comment>
<keyword evidence="4 8" id="KW-1003">Cell membrane</keyword>
<feature type="transmembrane region" description="Helical" evidence="8">
    <location>
        <begin position="100"/>
        <end position="128"/>
    </location>
</feature>
<sequence length="282" mass="30149">MMNKRLKEKAGFGALAVLTFLAVVPVLAIIGYLVWQGWPALTWEFLTQPPRKFLTEGGIYPAIIGTLALTVGTIMVAMPLGIGTAIYLVEYAGENVFTKLIRIAIINLAGVPSVVYGLFGMGMFVLTLGLGRSLAVGALTLGILTLPIIISTAEEALLAVPDSYRYASLALGATKWQTVRRVVLPVALPAILTGTILGIGRAAGETAPIMFTAAVVYTPRLPDSIYDQVMALPYHLYAISTEVPNVSQHMAFGAALVLLAIVGAMNLVAVVIRTRMRLKRLR</sequence>
<proteinExistence type="inferred from homology"/>
<dbReference type="Proteomes" id="UP000798488">
    <property type="component" value="Unassembled WGS sequence"/>
</dbReference>
<evidence type="ECO:0000259" key="9">
    <source>
        <dbReference type="PROSITE" id="PS50928"/>
    </source>
</evidence>
<feature type="transmembrane region" description="Helical" evidence="8">
    <location>
        <begin position="58"/>
        <end position="88"/>
    </location>
</feature>
<protein>
    <recommendedName>
        <fullName evidence="8">Phosphate transport system permease protein PstA</fullName>
    </recommendedName>
</protein>
<dbReference type="GO" id="GO:0005886">
    <property type="term" value="C:plasma membrane"/>
    <property type="evidence" value="ECO:0007669"/>
    <property type="project" value="UniProtKB-SubCell"/>
</dbReference>
<keyword evidence="6 8" id="KW-1133">Transmembrane helix</keyword>
<dbReference type="GO" id="GO:0005315">
    <property type="term" value="F:phosphate transmembrane transporter activity"/>
    <property type="evidence" value="ECO:0007669"/>
    <property type="project" value="InterPro"/>
</dbReference>
<feature type="domain" description="ABC transmembrane type-1" evidence="9">
    <location>
        <begin position="63"/>
        <end position="269"/>
    </location>
</feature>
<evidence type="ECO:0000256" key="2">
    <source>
        <dbReference type="ARBA" id="ARBA00007069"/>
    </source>
</evidence>
<dbReference type="NCBIfam" id="TIGR00974">
    <property type="entry name" value="3a0107s02c"/>
    <property type="match status" value="1"/>
</dbReference>
<evidence type="ECO:0000313" key="11">
    <source>
        <dbReference type="Proteomes" id="UP000798488"/>
    </source>
</evidence>
<dbReference type="PROSITE" id="PS50928">
    <property type="entry name" value="ABC_TM1"/>
    <property type="match status" value="1"/>
</dbReference>
<evidence type="ECO:0000313" key="10">
    <source>
        <dbReference type="EMBL" id="KAF1086715.1"/>
    </source>
</evidence>
<dbReference type="PANTHER" id="PTHR43470:SF3">
    <property type="entry name" value="PHOSPHATE TRANSPORT SYSTEM PERMEASE PROTEIN PSTA-RELATED"/>
    <property type="match status" value="1"/>
</dbReference>
<dbReference type="GO" id="GO:0035435">
    <property type="term" value="P:phosphate ion transmembrane transport"/>
    <property type="evidence" value="ECO:0007669"/>
    <property type="project" value="InterPro"/>
</dbReference>
<evidence type="ECO:0000256" key="7">
    <source>
        <dbReference type="ARBA" id="ARBA00023136"/>
    </source>
</evidence>
<feature type="transmembrane region" description="Helical" evidence="8">
    <location>
        <begin position="12"/>
        <end position="38"/>
    </location>
</feature>
<name>A0A9D2WSE3_9FIRM</name>
<dbReference type="AlphaFoldDB" id="A0A9D2WSE3"/>
<dbReference type="InterPro" id="IPR000515">
    <property type="entry name" value="MetI-like"/>
</dbReference>
<evidence type="ECO:0000256" key="5">
    <source>
        <dbReference type="ARBA" id="ARBA00022692"/>
    </source>
</evidence>
<accession>A0A9D2WSE3</accession>
<feature type="transmembrane region" description="Helical" evidence="8">
    <location>
        <begin position="250"/>
        <end position="272"/>
    </location>
</feature>
<evidence type="ECO:0000256" key="3">
    <source>
        <dbReference type="ARBA" id="ARBA00022448"/>
    </source>
</evidence>
<evidence type="ECO:0000256" key="1">
    <source>
        <dbReference type="ARBA" id="ARBA00004651"/>
    </source>
</evidence>
<keyword evidence="5 8" id="KW-0812">Transmembrane</keyword>
<dbReference type="RefSeq" id="WP_243152872.1">
    <property type="nucleotide sequence ID" value="NZ_LSRS01000001.1"/>
</dbReference>
<evidence type="ECO:0000256" key="8">
    <source>
        <dbReference type="RuleBase" id="RU363043"/>
    </source>
</evidence>